<dbReference type="AlphaFoldDB" id="A0A7Z9D6S4"/>
<evidence type="ECO:0008006" key="3">
    <source>
        <dbReference type="Google" id="ProtNLM"/>
    </source>
</evidence>
<organism evidence="1 2">
    <name type="scientific">Rothia aeria</name>
    <dbReference type="NCBI Taxonomy" id="172042"/>
    <lineage>
        <taxon>Bacteria</taxon>
        <taxon>Bacillati</taxon>
        <taxon>Actinomycetota</taxon>
        <taxon>Actinomycetes</taxon>
        <taxon>Micrococcales</taxon>
        <taxon>Micrococcaceae</taxon>
        <taxon>Rothia</taxon>
    </lineage>
</organism>
<protein>
    <recommendedName>
        <fullName evidence="3">Pyrophosphorylase</fullName>
    </recommendedName>
</protein>
<dbReference type="Proteomes" id="UP000282386">
    <property type="component" value="Chromosome"/>
</dbReference>
<evidence type="ECO:0000313" key="2">
    <source>
        <dbReference type="Proteomes" id="UP000282386"/>
    </source>
</evidence>
<gene>
    <name evidence="1" type="ORF">NCTC10207_02322</name>
</gene>
<name>A0A7Z9D6S4_9MICC</name>
<proteinExistence type="predicted"/>
<accession>A0A7Z9D6S4</accession>
<reference evidence="1 2" key="1">
    <citation type="submission" date="2018-12" db="EMBL/GenBank/DDBJ databases">
        <authorList>
            <consortium name="Pathogen Informatics"/>
        </authorList>
    </citation>
    <scope>NUCLEOTIDE SEQUENCE [LARGE SCALE GENOMIC DNA]</scope>
    <source>
        <strain evidence="1 2">NCTC10207</strain>
    </source>
</reference>
<dbReference type="EMBL" id="LR134479">
    <property type="protein sequence ID" value="VEI24922.1"/>
    <property type="molecule type" value="Genomic_DNA"/>
</dbReference>
<sequence>MSDRVLSTDTAKQAINQLQTIINNGFNDQINQLNKQGETLSNRNNWDGPLANQFREDVWPQTHKALIKAKDELEKLQVNLQKISEEIFRAGGA</sequence>
<evidence type="ECO:0000313" key="1">
    <source>
        <dbReference type="EMBL" id="VEI24922.1"/>
    </source>
</evidence>
<dbReference type="Gene3D" id="1.10.287.1060">
    <property type="entry name" value="ESAT-6-like"/>
    <property type="match status" value="1"/>
</dbReference>
<dbReference type="RefSeq" id="WP_126500742.1">
    <property type="nucleotide sequence ID" value="NZ_CAURCD010000051.1"/>
</dbReference>